<feature type="compositionally biased region" description="Basic and acidic residues" evidence="1">
    <location>
        <begin position="49"/>
        <end position="66"/>
    </location>
</feature>
<dbReference type="EMBL" id="BGZK01000590">
    <property type="protein sequence ID" value="GBP51853.1"/>
    <property type="molecule type" value="Genomic_DNA"/>
</dbReference>
<evidence type="ECO:0000256" key="1">
    <source>
        <dbReference type="SAM" id="MobiDB-lite"/>
    </source>
</evidence>
<comment type="caution">
    <text evidence="2">The sequence shown here is derived from an EMBL/GenBank/DDBJ whole genome shotgun (WGS) entry which is preliminary data.</text>
</comment>
<keyword evidence="3" id="KW-1185">Reference proteome</keyword>
<evidence type="ECO:0000313" key="2">
    <source>
        <dbReference type="EMBL" id="GBP51853.1"/>
    </source>
</evidence>
<feature type="region of interest" description="Disordered" evidence="1">
    <location>
        <begin position="13"/>
        <end position="95"/>
    </location>
</feature>
<sequence length="207" mass="23834">MICQLMSIITIDTSEPRSSRKFRTAANRQWLAQEDSSGPEAGSVAESFVPERSDHNSGTEKSASKDEDPELHQPTNQEPIQEKQPSESDGDDEPLSRIVRCFYSKNRYKWAKDPPNRAVRTGQHNIIASMPESKLNEQDEKDPFSLWKKLMTPDILEEILKWTNMKIRKLKLKYNRENRPEIQDINMIELQAFLGLSNVYGCVQVQP</sequence>
<dbReference type="OrthoDB" id="7480326at2759"/>
<dbReference type="Proteomes" id="UP000299102">
    <property type="component" value="Unassembled WGS sequence"/>
</dbReference>
<evidence type="ECO:0000313" key="3">
    <source>
        <dbReference type="Proteomes" id="UP000299102"/>
    </source>
</evidence>
<proteinExistence type="predicted"/>
<gene>
    <name evidence="2" type="ORF">EVAR_88558_1</name>
</gene>
<organism evidence="2 3">
    <name type="scientific">Eumeta variegata</name>
    <name type="common">Bagworm moth</name>
    <name type="synonym">Eumeta japonica</name>
    <dbReference type="NCBI Taxonomy" id="151549"/>
    <lineage>
        <taxon>Eukaryota</taxon>
        <taxon>Metazoa</taxon>
        <taxon>Ecdysozoa</taxon>
        <taxon>Arthropoda</taxon>
        <taxon>Hexapoda</taxon>
        <taxon>Insecta</taxon>
        <taxon>Pterygota</taxon>
        <taxon>Neoptera</taxon>
        <taxon>Endopterygota</taxon>
        <taxon>Lepidoptera</taxon>
        <taxon>Glossata</taxon>
        <taxon>Ditrysia</taxon>
        <taxon>Tineoidea</taxon>
        <taxon>Psychidae</taxon>
        <taxon>Oiketicinae</taxon>
        <taxon>Eumeta</taxon>
    </lineage>
</organism>
<accession>A0A4C1WLG6</accession>
<protein>
    <recommendedName>
        <fullName evidence="4">PiggyBac transposable element-derived protein domain-containing protein</fullName>
    </recommendedName>
</protein>
<name>A0A4C1WLG6_EUMVA</name>
<evidence type="ECO:0008006" key="4">
    <source>
        <dbReference type="Google" id="ProtNLM"/>
    </source>
</evidence>
<reference evidence="2 3" key="1">
    <citation type="journal article" date="2019" name="Commun. Biol.">
        <title>The bagworm genome reveals a unique fibroin gene that provides high tensile strength.</title>
        <authorList>
            <person name="Kono N."/>
            <person name="Nakamura H."/>
            <person name="Ohtoshi R."/>
            <person name="Tomita M."/>
            <person name="Numata K."/>
            <person name="Arakawa K."/>
        </authorList>
    </citation>
    <scope>NUCLEOTIDE SEQUENCE [LARGE SCALE GENOMIC DNA]</scope>
</reference>
<dbReference type="AlphaFoldDB" id="A0A4C1WLG6"/>